<dbReference type="STRING" id="1121455.SAMN02745728_01083"/>
<dbReference type="AlphaFoldDB" id="A0A1M7SNV5"/>
<comment type="caution">
    <text evidence="6">Lacks conserved residue(s) required for the propagation of feature annotation.</text>
</comment>
<dbReference type="InterPro" id="IPR017437">
    <property type="entry name" value="ATP-NAD_kinase_PpnK-typ_C"/>
</dbReference>
<keyword evidence="6" id="KW-0963">Cytoplasm</keyword>
<feature type="binding site" evidence="6">
    <location>
        <begin position="193"/>
        <end position="198"/>
    </location>
    <ligand>
        <name>NAD(+)</name>
        <dbReference type="ChEBI" id="CHEBI:57540"/>
    </ligand>
</feature>
<feature type="binding site" evidence="6">
    <location>
        <position position="163"/>
    </location>
    <ligand>
        <name>NAD(+)</name>
        <dbReference type="ChEBI" id="CHEBI:57540"/>
    </ligand>
</feature>
<comment type="catalytic activity">
    <reaction evidence="5 6">
        <text>NAD(+) + ATP = ADP + NADP(+) + H(+)</text>
        <dbReference type="Rhea" id="RHEA:18629"/>
        <dbReference type="ChEBI" id="CHEBI:15378"/>
        <dbReference type="ChEBI" id="CHEBI:30616"/>
        <dbReference type="ChEBI" id="CHEBI:57540"/>
        <dbReference type="ChEBI" id="CHEBI:58349"/>
        <dbReference type="ChEBI" id="CHEBI:456216"/>
        <dbReference type="EC" id="2.7.1.23"/>
    </reaction>
</comment>
<feature type="binding site" evidence="6">
    <location>
        <position position="182"/>
    </location>
    <ligand>
        <name>NAD(+)</name>
        <dbReference type="ChEBI" id="CHEBI:57540"/>
    </ligand>
</feature>
<comment type="cofactor">
    <cofactor evidence="6">
        <name>a divalent metal cation</name>
        <dbReference type="ChEBI" id="CHEBI:60240"/>
    </cofactor>
</comment>
<keyword evidence="3 6" id="KW-0521">NADP</keyword>
<dbReference type="GO" id="GO:0019674">
    <property type="term" value="P:NAD+ metabolic process"/>
    <property type="evidence" value="ECO:0007669"/>
    <property type="project" value="InterPro"/>
</dbReference>
<comment type="subcellular location">
    <subcellularLocation>
        <location evidence="6">Cytoplasm</location>
    </subcellularLocation>
</comment>
<dbReference type="Pfam" id="PF01513">
    <property type="entry name" value="NAD_kinase"/>
    <property type="match status" value="1"/>
</dbReference>
<sequence>MKNNQSTQPTTMINKDQISLVCLVLKRSNSKAADLGEQFKNWFVKHGIDVVMIGENQYSEGKAFEEKRPDLCIILGGDGTIVSVARRLVKSQIPLLGVNLGRVGFLAETPLSSWEYDFERILNKGFNIEWRLALSIKVERKNKLFFSGFAVNDAVIGRGALARLVSLDLCVGDECVGAVRADGLIIATPTGVSGYSVSAGGPLILPSLNVISVTPICPFLCNFKSLVLGHESAFTLSVREGGPDLFLTRDGQDMLPLKVGDSITIKGLPNALAFAKIEGRSSYFARLQQKGFIGLAPS</sequence>
<evidence type="ECO:0000256" key="4">
    <source>
        <dbReference type="ARBA" id="ARBA00023027"/>
    </source>
</evidence>
<reference evidence="7 8" key="1">
    <citation type="submission" date="2016-12" db="EMBL/GenBank/DDBJ databases">
        <authorList>
            <person name="Song W.-J."/>
            <person name="Kurnit D.M."/>
        </authorList>
    </citation>
    <scope>NUCLEOTIDE SEQUENCE [LARGE SCALE GENOMIC DNA]</scope>
    <source>
        <strain evidence="7 8">DSM 11393</strain>
    </source>
</reference>
<keyword evidence="8" id="KW-1185">Reference proteome</keyword>
<dbReference type="RefSeq" id="WP_084650609.1">
    <property type="nucleotide sequence ID" value="NZ_FRDI01000004.1"/>
</dbReference>
<dbReference type="Gene3D" id="3.40.50.10330">
    <property type="entry name" value="Probable inorganic polyphosphate/atp-NAD kinase, domain 1"/>
    <property type="match status" value="1"/>
</dbReference>
<evidence type="ECO:0000256" key="6">
    <source>
        <dbReference type="HAMAP-Rule" id="MF_00361"/>
    </source>
</evidence>
<keyword evidence="6" id="KW-0067">ATP-binding</keyword>
<proteinExistence type="inferred from homology"/>
<evidence type="ECO:0000313" key="8">
    <source>
        <dbReference type="Proteomes" id="UP000186469"/>
    </source>
</evidence>
<dbReference type="InterPro" id="IPR017438">
    <property type="entry name" value="ATP-NAD_kinase_N"/>
</dbReference>
<dbReference type="GO" id="GO:0005737">
    <property type="term" value="C:cytoplasm"/>
    <property type="evidence" value="ECO:0007669"/>
    <property type="project" value="UniProtKB-SubCell"/>
</dbReference>
<feature type="binding site" evidence="6">
    <location>
        <begin position="152"/>
        <end position="153"/>
    </location>
    <ligand>
        <name>NAD(+)</name>
        <dbReference type="ChEBI" id="CHEBI:57540"/>
    </ligand>
</feature>
<gene>
    <name evidence="6" type="primary">nadK</name>
    <name evidence="7" type="ORF">SAMN02745728_01083</name>
</gene>
<keyword evidence="2 6" id="KW-0418">Kinase</keyword>
<dbReference type="EMBL" id="FRDI01000004">
    <property type="protein sequence ID" value="SHN60098.1"/>
    <property type="molecule type" value="Genomic_DNA"/>
</dbReference>
<feature type="binding site" evidence="6">
    <location>
        <begin position="78"/>
        <end position="79"/>
    </location>
    <ligand>
        <name>NAD(+)</name>
        <dbReference type="ChEBI" id="CHEBI:57540"/>
    </ligand>
</feature>
<organism evidence="7 8">
    <name type="scientific">Desulfovibrio litoralis DSM 11393</name>
    <dbReference type="NCBI Taxonomy" id="1121455"/>
    <lineage>
        <taxon>Bacteria</taxon>
        <taxon>Pseudomonadati</taxon>
        <taxon>Thermodesulfobacteriota</taxon>
        <taxon>Desulfovibrionia</taxon>
        <taxon>Desulfovibrionales</taxon>
        <taxon>Desulfovibrionaceae</taxon>
        <taxon>Desulfovibrio</taxon>
    </lineage>
</organism>
<protein>
    <recommendedName>
        <fullName evidence="6">NAD kinase</fullName>
        <ecNumber evidence="6">2.7.1.23</ecNumber>
    </recommendedName>
    <alternativeName>
        <fullName evidence="6">ATP-dependent NAD kinase</fullName>
    </alternativeName>
</protein>
<keyword evidence="1 6" id="KW-0808">Transferase</keyword>
<comment type="function">
    <text evidence="6">Involved in the regulation of the intracellular balance of NAD and NADP, and is a key enzyme in the biosynthesis of NADP. Catalyzes specifically the phosphorylation on 2'-hydroxyl of the adenosine moiety of NAD to yield NADP.</text>
</comment>
<dbReference type="InterPro" id="IPR002504">
    <property type="entry name" value="NADK"/>
</dbReference>
<dbReference type="GO" id="GO:0051287">
    <property type="term" value="F:NAD binding"/>
    <property type="evidence" value="ECO:0007669"/>
    <property type="project" value="UniProtKB-ARBA"/>
</dbReference>
<evidence type="ECO:0000313" key="7">
    <source>
        <dbReference type="EMBL" id="SHN60098.1"/>
    </source>
</evidence>
<dbReference type="GO" id="GO:0006741">
    <property type="term" value="P:NADP+ biosynthetic process"/>
    <property type="evidence" value="ECO:0007669"/>
    <property type="project" value="UniProtKB-UniRule"/>
</dbReference>
<feature type="binding site" evidence="6">
    <location>
        <position position="180"/>
    </location>
    <ligand>
        <name>NAD(+)</name>
        <dbReference type="ChEBI" id="CHEBI:57540"/>
    </ligand>
</feature>
<dbReference type="OrthoDB" id="9774737at2"/>
<dbReference type="InterPro" id="IPR016064">
    <property type="entry name" value="NAD/diacylglycerol_kinase_sf"/>
</dbReference>
<evidence type="ECO:0000256" key="1">
    <source>
        <dbReference type="ARBA" id="ARBA00022679"/>
    </source>
</evidence>
<dbReference type="EC" id="2.7.1.23" evidence="6"/>
<dbReference type="Proteomes" id="UP000186469">
    <property type="component" value="Unassembled WGS sequence"/>
</dbReference>
<dbReference type="HAMAP" id="MF_00361">
    <property type="entry name" value="NAD_kinase"/>
    <property type="match status" value="1"/>
</dbReference>
<dbReference type="GO" id="GO:0003951">
    <property type="term" value="F:NAD+ kinase activity"/>
    <property type="evidence" value="ECO:0007669"/>
    <property type="project" value="UniProtKB-UniRule"/>
</dbReference>
<dbReference type="PANTHER" id="PTHR20275:SF0">
    <property type="entry name" value="NAD KINASE"/>
    <property type="match status" value="1"/>
</dbReference>
<name>A0A1M7SNV5_9BACT</name>
<evidence type="ECO:0000256" key="3">
    <source>
        <dbReference type="ARBA" id="ARBA00022857"/>
    </source>
</evidence>
<dbReference type="Pfam" id="PF20143">
    <property type="entry name" value="NAD_kinase_C"/>
    <property type="match status" value="1"/>
</dbReference>
<evidence type="ECO:0000256" key="5">
    <source>
        <dbReference type="ARBA" id="ARBA00047925"/>
    </source>
</evidence>
<keyword evidence="4 6" id="KW-0520">NAD</keyword>
<dbReference type="GO" id="GO:0046872">
    <property type="term" value="F:metal ion binding"/>
    <property type="evidence" value="ECO:0007669"/>
    <property type="project" value="UniProtKB-UniRule"/>
</dbReference>
<evidence type="ECO:0000256" key="2">
    <source>
        <dbReference type="ARBA" id="ARBA00022777"/>
    </source>
</evidence>
<dbReference type="PANTHER" id="PTHR20275">
    <property type="entry name" value="NAD KINASE"/>
    <property type="match status" value="1"/>
</dbReference>
<accession>A0A1M7SNV5</accession>
<dbReference type="SUPFAM" id="SSF111331">
    <property type="entry name" value="NAD kinase/diacylglycerol kinase-like"/>
    <property type="match status" value="1"/>
</dbReference>
<comment type="similarity">
    <text evidence="6">Belongs to the NAD kinase family.</text>
</comment>
<keyword evidence="6" id="KW-0547">Nucleotide-binding</keyword>
<feature type="binding site" evidence="6">
    <location>
        <position position="252"/>
    </location>
    <ligand>
        <name>NAD(+)</name>
        <dbReference type="ChEBI" id="CHEBI:57540"/>
    </ligand>
</feature>
<dbReference type="Gene3D" id="2.60.200.30">
    <property type="entry name" value="Probable inorganic polyphosphate/atp-NAD kinase, domain 2"/>
    <property type="match status" value="1"/>
</dbReference>
<dbReference type="GO" id="GO:0005524">
    <property type="term" value="F:ATP binding"/>
    <property type="evidence" value="ECO:0007669"/>
    <property type="project" value="UniProtKB-KW"/>
</dbReference>
<feature type="active site" description="Proton acceptor" evidence="6">
    <location>
        <position position="78"/>
    </location>
</feature>